<sequence>MPGKVPPDQRARSLTEGTLRIGRDEDNDWVLEDDAKLISRHHCTLTARSGLFTIIDTSGNGVFINDSERALGRGNSAILSEGDLLHLGEISIQVSVASHTDDSDAFRAMLPPLGAPADLGIGGAEVPTREPPFAAPPPLVSPQPSVSPLSAPQRRGTLGFDLMRAPTPTVDRTPTYDPSWGGTRTPFGDLPSPTELPHGTPPDHLPVVEEALPPIRAASPQIPDDWDLDLPPRTPDIPLPRPSAIPPGPVPPMATPLRKTAPRPASPELPPDFDLDLGPDFAPAAPAPTPAVPAAPAPAPDAQGDRRLLLALIEALGVIESTVMPADRPRTLSGAPEEVLTRLSREDPDWVGLTLVSLSAEVSARLAQAPGTQAPGTRPAAAPVAPAPLSLSLPERVNRPVRDPGDSST</sequence>
<dbReference type="SUPFAM" id="SSF49879">
    <property type="entry name" value="SMAD/FHA domain"/>
    <property type="match status" value="1"/>
</dbReference>
<protein>
    <recommendedName>
        <fullName evidence="2">FHA domain-containing protein</fullName>
    </recommendedName>
</protein>
<feature type="region of interest" description="Disordered" evidence="1">
    <location>
        <begin position="368"/>
        <end position="409"/>
    </location>
</feature>
<proteinExistence type="predicted"/>
<organism evidence="3 4">
    <name type="scientific">Azorhizobium oxalatiphilum</name>
    <dbReference type="NCBI Taxonomy" id="980631"/>
    <lineage>
        <taxon>Bacteria</taxon>
        <taxon>Pseudomonadati</taxon>
        <taxon>Pseudomonadota</taxon>
        <taxon>Alphaproteobacteria</taxon>
        <taxon>Hyphomicrobiales</taxon>
        <taxon>Xanthobacteraceae</taxon>
        <taxon>Azorhizobium</taxon>
    </lineage>
</organism>
<dbReference type="Gene3D" id="2.60.200.20">
    <property type="match status" value="1"/>
</dbReference>
<feature type="compositionally biased region" description="Pro residues" evidence="1">
    <location>
        <begin position="232"/>
        <end position="254"/>
    </location>
</feature>
<reference evidence="3" key="1">
    <citation type="journal article" date="2014" name="Int. J. Syst. Evol. Microbiol.">
        <title>Complete genome sequence of Corynebacterium casei LMG S-19264T (=DSM 44701T), isolated from a smear-ripened cheese.</title>
        <authorList>
            <consortium name="US DOE Joint Genome Institute (JGI-PGF)"/>
            <person name="Walter F."/>
            <person name="Albersmeier A."/>
            <person name="Kalinowski J."/>
            <person name="Ruckert C."/>
        </authorList>
    </citation>
    <scope>NUCLEOTIDE SEQUENCE</scope>
    <source>
        <strain evidence="3">CCM 7897</strain>
    </source>
</reference>
<keyword evidence="4" id="KW-1185">Reference proteome</keyword>
<feature type="region of interest" description="Disordered" evidence="1">
    <location>
        <begin position="129"/>
        <end position="201"/>
    </location>
</feature>
<dbReference type="InterPro" id="IPR008984">
    <property type="entry name" value="SMAD_FHA_dom_sf"/>
</dbReference>
<feature type="compositionally biased region" description="Low complexity" evidence="1">
    <location>
        <begin position="142"/>
        <end position="153"/>
    </location>
</feature>
<feature type="compositionally biased region" description="Pro residues" evidence="1">
    <location>
        <begin position="129"/>
        <end position="141"/>
    </location>
</feature>
<feature type="compositionally biased region" description="Basic and acidic residues" evidence="1">
    <location>
        <begin position="396"/>
        <end position="409"/>
    </location>
</feature>
<dbReference type="SMART" id="SM00240">
    <property type="entry name" value="FHA"/>
    <property type="match status" value="1"/>
</dbReference>
<feature type="compositionally biased region" description="Pro residues" evidence="1">
    <location>
        <begin position="285"/>
        <end position="299"/>
    </location>
</feature>
<feature type="domain" description="FHA" evidence="2">
    <location>
        <begin position="19"/>
        <end position="69"/>
    </location>
</feature>
<feature type="region of interest" description="Disordered" evidence="1">
    <location>
        <begin position="220"/>
        <end position="301"/>
    </location>
</feature>
<accession>A0A917BUY8</accession>
<evidence type="ECO:0000313" key="3">
    <source>
        <dbReference type="EMBL" id="GGF57771.1"/>
    </source>
</evidence>
<dbReference type="EMBL" id="BMCT01000001">
    <property type="protein sequence ID" value="GGF57771.1"/>
    <property type="molecule type" value="Genomic_DNA"/>
</dbReference>
<dbReference type="PROSITE" id="PS50006">
    <property type="entry name" value="FHA_DOMAIN"/>
    <property type="match status" value="1"/>
</dbReference>
<dbReference type="InterPro" id="IPR000253">
    <property type="entry name" value="FHA_dom"/>
</dbReference>
<name>A0A917BUY8_9HYPH</name>
<reference evidence="3" key="2">
    <citation type="submission" date="2020-09" db="EMBL/GenBank/DDBJ databases">
        <authorList>
            <person name="Sun Q."/>
            <person name="Sedlacek I."/>
        </authorList>
    </citation>
    <scope>NUCLEOTIDE SEQUENCE</scope>
    <source>
        <strain evidence="3">CCM 7897</strain>
    </source>
</reference>
<dbReference type="PRINTS" id="PR01217">
    <property type="entry name" value="PRICHEXTENSN"/>
</dbReference>
<comment type="caution">
    <text evidence="3">The sequence shown here is derived from an EMBL/GenBank/DDBJ whole genome shotgun (WGS) entry which is preliminary data.</text>
</comment>
<dbReference type="Proteomes" id="UP000606044">
    <property type="component" value="Unassembled WGS sequence"/>
</dbReference>
<dbReference type="AlphaFoldDB" id="A0A917BUY8"/>
<dbReference type="CDD" id="cd00060">
    <property type="entry name" value="FHA"/>
    <property type="match status" value="1"/>
</dbReference>
<evidence type="ECO:0000256" key="1">
    <source>
        <dbReference type="SAM" id="MobiDB-lite"/>
    </source>
</evidence>
<feature type="compositionally biased region" description="Low complexity" evidence="1">
    <location>
        <begin position="379"/>
        <end position="394"/>
    </location>
</feature>
<gene>
    <name evidence="3" type="ORF">GCM10007301_16870</name>
</gene>
<evidence type="ECO:0000259" key="2">
    <source>
        <dbReference type="PROSITE" id="PS50006"/>
    </source>
</evidence>
<evidence type="ECO:0000313" key="4">
    <source>
        <dbReference type="Proteomes" id="UP000606044"/>
    </source>
</evidence>
<dbReference type="Pfam" id="PF00498">
    <property type="entry name" value="FHA"/>
    <property type="match status" value="1"/>
</dbReference>